<feature type="transmembrane region" description="Helical" evidence="9">
    <location>
        <begin position="347"/>
        <end position="366"/>
    </location>
</feature>
<dbReference type="SMART" id="SM00338">
    <property type="entry name" value="BRLZ"/>
    <property type="match status" value="1"/>
</dbReference>
<evidence type="ECO:0000313" key="12">
    <source>
        <dbReference type="Proteomes" id="UP001149090"/>
    </source>
</evidence>
<evidence type="ECO:0000259" key="10">
    <source>
        <dbReference type="PROSITE" id="PS50217"/>
    </source>
</evidence>
<dbReference type="GO" id="GO:0045944">
    <property type="term" value="P:positive regulation of transcription by RNA polymerase II"/>
    <property type="evidence" value="ECO:0007669"/>
    <property type="project" value="InterPro"/>
</dbReference>
<proteinExistence type="inferred from homology"/>
<dbReference type="AlphaFoldDB" id="A0A9Q0R4W6"/>
<dbReference type="InterPro" id="IPR004827">
    <property type="entry name" value="bZIP"/>
</dbReference>
<dbReference type="PANTHER" id="PTHR46714:SF6">
    <property type="entry name" value="TRANSCRIPTIONAL ACTIVATOR HAC1"/>
    <property type="match status" value="1"/>
</dbReference>
<dbReference type="GO" id="GO:0005634">
    <property type="term" value="C:nucleus"/>
    <property type="evidence" value="ECO:0007669"/>
    <property type="project" value="UniProtKB-SubCell"/>
</dbReference>
<comment type="similarity">
    <text evidence="2">Belongs to the bZIP family.</text>
</comment>
<feature type="compositionally biased region" description="Basic and acidic residues" evidence="8">
    <location>
        <begin position="87"/>
        <end position="112"/>
    </location>
</feature>
<keyword evidence="7" id="KW-0175">Coiled coil</keyword>
<feature type="region of interest" description="Disordered" evidence="8">
    <location>
        <begin position="52"/>
        <end position="148"/>
    </location>
</feature>
<keyword evidence="3" id="KW-0805">Transcription regulation</keyword>
<keyword evidence="9" id="KW-0812">Transmembrane</keyword>
<dbReference type="GO" id="GO:0003677">
    <property type="term" value="F:DNA binding"/>
    <property type="evidence" value="ECO:0007669"/>
    <property type="project" value="UniProtKB-KW"/>
</dbReference>
<dbReference type="PANTHER" id="PTHR46714">
    <property type="entry name" value="TRANSCRIPTIONAL ACTIVATOR HAC1"/>
    <property type="match status" value="1"/>
</dbReference>
<evidence type="ECO:0000256" key="5">
    <source>
        <dbReference type="ARBA" id="ARBA00023163"/>
    </source>
</evidence>
<keyword evidence="12" id="KW-1185">Reference proteome</keyword>
<accession>A0A9Q0R4W6</accession>
<comment type="caution">
    <text evidence="11">The sequence shown here is derived from an EMBL/GenBank/DDBJ whole genome shotgun (WGS) entry which is preliminary data.</text>
</comment>
<dbReference type="InterPro" id="IPR046347">
    <property type="entry name" value="bZIP_sf"/>
</dbReference>
<keyword evidence="4" id="KW-0238">DNA-binding</keyword>
<dbReference type="Pfam" id="PF00170">
    <property type="entry name" value="bZIP_1"/>
    <property type="match status" value="1"/>
</dbReference>
<dbReference type="CDD" id="cd14686">
    <property type="entry name" value="bZIP"/>
    <property type="match status" value="1"/>
</dbReference>
<evidence type="ECO:0000256" key="3">
    <source>
        <dbReference type="ARBA" id="ARBA00023015"/>
    </source>
</evidence>
<evidence type="ECO:0000256" key="7">
    <source>
        <dbReference type="SAM" id="Coils"/>
    </source>
</evidence>
<feature type="domain" description="BZIP" evidence="10">
    <location>
        <begin position="179"/>
        <end position="242"/>
    </location>
</feature>
<dbReference type="PROSITE" id="PS50217">
    <property type="entry name" value="BZIP"/>
    <property type="match status" value="1"/>
</dbReference>
<evidence type="ECO:0000256" key="4">
    <source>
        <dbReference type="ARBA" id="ARBA00023125"/>
    </source>
</evidence>
<dbReference type="EMBL" id="JAPDFW010000144">
    <property type="protein sequence ID" value="KAJ5066386.1"/>
    <property type="molecule type" value="Genomic_DNA"/>
</dbReference>
<evidence type="ECO:0000256" key="8">
    <source>
        <dbReference type="SAM" id="MobiDB-lite"/>
    </source>
</evidence>
<evidence type="ECO:0000256" key="6">
    <source>
        <dbReference type="ARBA" id="ARBA00023242"/>
    </source>
</evidence>
<keyword evidence="9" id="KW-1133">Transmembrane helix</keyword>
<feature type="coiled-coil region" evidence="7">
    <location>
        <begin position="170"/>
        <end position="259"/>
    </location>
</feature>
<keyword evidence="5" id="KW-0804">Transcription</keyword>
<name>A0A9Q0R4W6_ANAIG</name>
<comment type="subcellular location">
    <subcellularLocation>
        <location evidence="1">Nucleus</location>
    </subcellularLocation>
</comment>
<organism evidence="11 12">
    <name type="scientific">Anaeramoeba ignava</name>
    <name type="common">Anaerobic marine amoeba</name>
    <dbReference type="NCBI Taxonomy" id="1746090"/>
    <lineage>
        <taxon>Eukaryota</taxon>
        <taxon>Metamonada</taxon>
        <taxon>Anaeramoebidae</taxon>
        <taxon>Anaeramoeba</taxon>
    </lineage>
</organism>
<keyword evidence="9" id="KW-0472">Membrane</keyword>
<evidence type="ECO:0000256" key="2">
    <source>
        <dbReference type="ARBA" id="ARBA00007163"/>
    </source>
</evidence>
<evidence type="ECO:0000256" key="9">
    <source>
        <dbReference type="SAM" id="Phobius"/>
    </source>
</evidence>
<feature type="compositionally biased region" description="Polar residues" evidence="8">
    <location>
        <begin position="60"/>
        <end position="69"/>
    </location>
</feature>
<feature type="compositionally biased region" description="Basic residues" evidence="8">
    <location>
        <begin position="129"/>
        <end position="144"/>
    </location>
</feature>
<dbReference type="Proteomes" id="UP001149090">
    <property type="component" value="Unassembled WGS sequence"/>
</dbReference>
<protein>
    <submittedName>
        <fullName evidence="11">X-box binding protein</fullName>
    </submittedName>
</protein>
<evidence type="ECO:0000313" key="11">
    <source>
        <dbReference type="EMBL" id="KAJ5066386.1"/>
    </source>
</evidence>
<sequence>MNFLSGNHFDSTAFSEFPEIGEDMFDTLIDSFDTIDNADILNLDSIDEFNQTNHRDNFSHDQPSIQTIEPISKPNEDTNTTIISLNEEEKKTNEDQIENDNKKKQIENDSKKKSSQNDSKKKSSQNNSRSKKTTQNRKTRKKRKKEEIPDHLWVKNTIGEEIDLLGDLTKEQYKILTEEQKEQRKLLKNRKNAQISRDRAKNKLKNLEDEVEDLKDMNENLSSELSKTNKENELLKLKLKELEEKNKRYEQEFQEDHVKKSRTHSKANQQNSFINTAKTFFNHYTSLPVDEIVEFQEDSQLLEFNENQSNLNDKKPFDDFFSFNPNDLSFDYKSNSRTQAYSSNNSLGISMMIFLFLFGLFFGSSLKFTSNHDIFRTFPKEIDFNSFNSIQEIDFSAQNIGTRVLNSFNYKTILDQSKANLFQFHSFDNFNSSYSKNRDICPVINIKNALQAINHNDFDSLCNKIISPSCSLNSRSLFCFVGDAFCQQKNSNLLNHLIYFLMKGDQKCRFV</sequence>
<keyword evidence="6" id="KW-0539">Nucleus</keyword>
<gene>
    <name evidence="11" type="ORF">M0811_13666</name>
</gene>
<dbReference type="GO" id="GO:0000981">
    <property type="term" value="F:DNA-binding transcription factor activity, RNA polymerase II-specific"/>
    <property type="evidence" value="ECO:0007669"/>
    <property type="project" value="InterPro"/>
</dbReference>
<reference evidence="11" key="1">
    <citation type="submission" date="2022-10" db="EMBL/GenBank/DDBJ databases">
        <title>Novel sulphate-reducing endosymbionts in the free-living metamonad Anaeramoeba.</title>
        <authorList>
            <person name="Jerlstrom-Hultqvist J."/>
            <person name="Cepicka I."/>
            <person name="Gallot-Lavallee L."/>
            <person name="Salas-Leiva D."/>
            <person name="Curtis B.A."/>
            <person name="Zahonova K."/>
            <person name="Pipaliya S."/>
            <person name="Dacks J."/>
            <person name="Roger A.J."/>
        </authorList>
    </citation>
    <scope>NUCLEOTIDE SEQUENCE</scope>
    <source>
        <strain evidence="11">BMAN</strain>
    </source>
</reference>
<evidence type="ECO:0000256" key="1">
    <source>
        <dbReference type="ARBA" id="ARBA00004123"/>
    </source>
</evidence>
<dbReference type="SUPFAM" id="SSF57959">
    <property type="entry name" value="Leucine zipper domain"/>
    <property type="match status" value="1"/>
</dbReference>
<dbReference type="Gene3D" id="1.20.5.170">
    <property type="match status" value="1"/>
</dbReference>
<dbReference type="InterPro" id="IPR044280">
    <property type="entry name" value="Hac1/HY5"/>
</dbReference>